<dbReference type="GO" id="GO:1990573">
    <property type="term" value="P:potassium ion import across plasma membrane"/>
    <property type="evidence" value="ECO:0007669"/>
    <property type="project" value="TreeGrafter"/>
</dbReference>
<feature type="compositionally biased region" description="Low complexity" evidence="7">
    <location>
        <begin position="124"/>
        <end position="142"/>
    </location>
</feature>
<protein>
    <submittedName>
        <fullName evidence="9">Sodium/potassium-transporting ATPase subunit beta-1</fullName>
    </submittedName>
</protein>
<proteinExistence type="inferred from homology"/>
<dbReference type="PANTHER" id="PTHR11523:SF28">
    <property type="entry name" value="NA_K-ATPASE BETA SUBUNIT ISOFORM 4-RELATED"/>
    <property type="match status" value="1"/>
</dbReference>
<dbReference type="InterPro" id="IPR000402">
    <property type="entry name" value="Na/K_ATPase_sub_beta"/>
</dbReference>
<dbReference type="PANTHER" id="PTHR11523">
    <property type="entry name" value="SODIUM/POTASSIUM-DEPENDENT ATPASE BETA SUBUNIT"/>
    <property type="match status" value="1"/>
</dbReference>
<comment type="subcellular location">
    <subcellularLocation>
        <location evidence="1">Membrane</location>
        <topology evidence="1">Single-pass type II membrane protein</topology>
    </subcellularLocation>
</comment>
<keyword evidence="6 8" id="KW-0472">Membrane</keyword>
<comment type="similarity">
    <text evidence="2">Belongs to the X(+)/potassium ATPases subunit beta family.</text>
</comment>
<name>A0A6G1SL89_9ACAR</name>
<gene>
    <name evidence="9" type="primary">nkb-1</name>
    <name evidence="9" type="ORF">g.1594</name>
</gene>
<evidence type="ECO:0000313" key="9">
    <source>
        <dbReference type="EMBL" id="MDE51284.1"/>
    </source>
</evidence>
<evidence type="ECO:0000256" key="7">
    <source>
        <dbReference type="SAM" id="MobiDB-lite"/>
    </source>
</evidence>
<keyword evidence="5 8" id="KW-1133">Transmembrane helix</keyword>
<dbReference type="GO" id="GO:0005890">
    <property type="term" value="C:sodium:potassium-exchanging ATPase complex"/>
    <property type="evidence" value="ECO:0007669"/>
    <property type="project" value="InterPro"/>
</dbReference>
<dbReference type="GO" id="GO:0006883">
    <property type="term" value="P:intracellular sodium ion homeostasis"/>
    <property type="evidence" value="ECO:0007669"/>
    <property type="project" value="TreeGrafter"/>
</dbReference>
<evidence type="ECO:0000256" key="3">
    <source>
        <dbReference type="ARBA" id="ARBA00022692"/>
    </source>
</evidence>
<evidence type="ECO:0000256" key="6">
    <source>
        <dbReference type="ARBA" id="ARBA00023136"/>
    </source>
</evidence>
<evidence type="ECO:0000256" key="5">
    <source>
        <dbReference type="ARBA" id="ARBA00022989"/>
    </source>
</evidence>
<dbReference type="AlphaFoldDB" id="A0A6G1SL89"/>
<evidence type="ECO:0000256" key="2">
    <source>
        <dbReference type="ARBA" id="ARBA00005876"/>
    </source>
</evidence>
<keyword evidence="3 8" id="KW-0812">Transmembrane</keyword>
<dbReference type="GO" id="GO:0036376">
    <property type="term" value="P:sodium ion export across plasma membrane"/>
    <property type="evidence" value="ECO:0007669"/>
    <property type="project" value="TreeGrafter"/>
</dbReference>
<dbReference type="GO" id="GO:0030007">
    <property type="term" value="P:intracellular potassium ion homeostasis"/>
    <property type="evidence" value="ECO:0007669"/>
    <property type="project" value="TreeGrafter"/>
</dbReference>
<keyword evidence="4" id="KW-0735">Signal-anchor</keyword>
<organism evidence="9">
    <name type="scientific">Aceria tosichella</name>
    <name type="common">wheat curl mite</name>
    <dbReference type="NCBI Taxonomy" id="561515"/>
    <lineage>
        <taxon>Eukaryota</taxon>
        <taxon>Metazoa</taxon>
        <taxon>Ecdysozoa</taxon>
        <taxon>Arthropoda</taxon>
        <taxon>Chelicerata</taxon>
        <taxon>Arachnida</taxon>
        <taxon>Acari</taxon>
        <taxon>Acariformes</taxon>
        <taxon>Trombidiformes</taxon>
        <taxon>Prostigmata</taxon>
        <taxon>Eupodina</taxon>
        <taxon>Eriophyoidea</taxon>
        <taxon>Eriophyidae</taxon>
        <taxon>Eriophyinae</taxon>
        <taxon>Aceriini</taxon>
        <taxon>Aceria</taxon>
    </lineage>
</organism>
<sequence>MGKIDSIKQALWNPQTKTCLGRTGDSWLKIIGFYICLYSCLAGIWSAYYGLFHLTISDKYPKWILGESIIGTNPGVGMRPQNPRERVESALIHYREGSNGDFQHWVDNINDYLNETTSELGISNSNSNNKENNNNNNTNNQTIKINCNEKKSEEEARETICPFDSSAIPADCQAAQNYSFPLGQPCILIKLNRIYGWKPEPHQWRPANYPEEAPFSPGNIQITCEGQHDPDKEHLGPVEYFPSTGIDVKYYPFFNQPGYQSPYVMVHFKNPKRNTLIYIECKAWAKNVEHDRYNRKGLTTFELFIEKAEEPKPSGQASG</sequence>
<evidence type="ECO:0000256" key="8">
    <source>
        <dbReference type="SAM" id="Phobius"/>
    </source>
</evidence>
<accession>A0A6G1SL89</accession>
<feature type="region of interest" description="Disordered" evidence="7">
    <location>
        <begin position="120"/>
        <end position="142"/>
    </location>
</feature>
<feature type="transmembrane region" description="Helical" evidence="8">
    <location>
        <begin position="30"/>
        <end position="52"/>
    </location>
</feature>
<dbReference type="InterPro" id="IPR038702">
    <property type="entry name" value="Na/K_ATPase_sub_beta_sf"/>
</dbReference>
<dbReference type="Gene3D" id="2.60.40.1660">
    <property type="entry name" value="Na, k-atpase alpha subunit"/>
    <property type="match status" value="1"/>
</dbReference>
<evidence type="ECO:0000256" key="1">
    <source>
        <dbReference type="ARBA" id="ARBA00004606"/>
    </source>
</evidence>
<dbReference type="Pfam" id="PF00287">
    <property type="entry name" value="Na_K-ATPase"/>
    <property type="match status" value="1"/>
</dbReference>
<dbReference type="EMBL" id="GGYP01006513">
    <property type="protein sequence ID" value="MDE51284.1"/>
    <property type="molecule type" value="Transcribed_RNA"/>
</dbReference>
<reference evidence="9" key="1">
    <citation type="submission" date="2018-10" db="EMBL/GenBank/DDBJ databases">
        <title>Transcriptome assembly of Aceria tosichella (Wheat curl mite) Type 2.</title>
        <authorList>
            <person name="Scully E.D."/>
            <person name="Geib S.M."/>
            <person name="Palmer N.A."/>
            <person name="Gupta A.K."/>
            <person name="Sarath G."/>
            <person name="Tatineni S."/>
        </authorList>
    </citation>
    <scope>NUCLEOTIDE SEQUENCE</scope>
    <source>
        <strain evidence="9">LincolnNE</strain>
    </source>
</reference>
<dbReference type="GO" id="GO:0001671">
    <property type="term" value="F:ATPase activator activity"/>
    <property type="evidence" value="ECO:0007669"/>
    <property type="project" value="TreeGrafter"/>
</dbReference>
<evidence type="ECO:0000256" key="4">
    <source>
        <dbReference type="ARBA" id="ARBA00022968"/>
    </source>
</evidence>